<evidence type="ECO:0000256" key="1">
    <source>
        <dbReference type="ARBA" id="ARBA00005250"/>
    </source>
</evidence>
<evidence type="ECO:0000313" key="3">
    <source>
        <dbReference type="EMBL" id="SMX35858.1"/>
    </source>
</evidence>
<dbReference type="PANTHER" id="PTHR42951">
    <property type="entry name" value="METALLO-BETA-LACTAMASE DOMAIN-CONTAINING"/>
    <property type="match status" value="1"/>
</dbReference>
<protein>
    <submittedName>
        <fullName evidence="3">Hydroxyacylglutathione hydrolase</fullName>
    </submittedName>
</protein>
<dbReference type="PANTHER" id="PTHR42951:SF4">
    <property type="entry name" value="ACYL-COENZYME A THIOESTERASE MBLAC2"/>
    <property type="match status" value="1"/>
</dbReference>
<dbReference type="OrthoDB" id="7253658at2"/>
<proteinExistence type="inferred from homology"/>
<dbReference type="SUPFAM" id="SSF56281">
    <property type="entry name" value="Metallo-hydrolase/oxidoreductase"/>
    <property type="match status" value="1"/>
</dbReference>
<name>A0A238JYW6_9RHOB</name>
<comment type="similarity">
    <text evidence="1">Belongs to the metallo-beta-lactamase superfamily. Class-B beta-lactamase family.</text>
</comment>
<dbReference type="InterPro" id="IPR036866">
    <property type="entry name" value="RibonucZ/Hydroxyglut_hydro"/>
</dbReference>
<dbReference type="RefSeq" id="WP_094019560.1">
    <property type="nucleotide sequence ID" value="NZ_FXYF01000002.1"/>
</dbReference>
<dbReference type="GO" id="GO:0016787">
    <property type="term" value="F:hydrolase activity"/>
    <property type="evidence" value="ECO:0007669"/>
    <property type="project" value="UniProtKB-KW"/>
</dbReference>
<feature type="domain" description="Metallo-beta-lactamase" evidence="2">
    <location>
        <begin position="33"/>
        <end position="221"/>
    </location>
</feature>
<keyword evidence="3" id="KW-0378">Hydrolase</keyword>
<dbReference type="AlphaFoldDB" id="A0A238JYW6"/>
<evidence type="ECO:0000313" key="4">
    <source>
        <dbReference type="Proteomes" id="UP000207598"/>
    </source>
</evidence>
<keyword evidence="4" id="KW-1185">Reference proteome</keyword>
<dbReference type="Gene3D" id="3.60.15.10">
    <property type="entry name" value="Ribonuclease Z/Hydroxyacylglutathione hydrolase-like"/>
    <property type="match status" value="1"/>
</dbReference>
<dbReference type="EMBL" id="FXYF01000002">
    <property type="protein sequence ID" value="SMX35858.1"/>
    <property type="molecule type" value="Genomic_DNA"/>
</dbReference>
<dbReference type="InterPro" id="IPR050855">
    <property type="entry name" value="NDM-1-like"/>
</dbReference>
<dbReference type="InterPro" id="IPR001279">
    <property type="entry name" value="Metallo-B-lactamas"/>
</dbReference>
<dbReference type="CDD" id="cd07712">
    <property type="entry name" value="MBLAC2-like_MBL-fold"/>
    <property type="match status" value="1"/>
</dbReference>
<reference evidence="3 4" key="1">
    <citation type="submission" date="2017-05" db="EMBL/GenBank/DDBJ databases">
        <authorList>
            <person name="Song R."/>
            <person name="Chenine A.L."/>
            <person name="Ruprecht R.M."/>
        </authorList>
    </citation>
    <scope>NUCLEOTIDE SEQUENCE [LARGE SCALE GENOMIC DNA]</scope>
    <source>
        <strain evidence="3 4">CECT 8898</strain>
    </source>
</reference>
<evidence type="ECO:0000259" key="2">
    <source>
        <dbReference type="SMART" id="SM00849"/>
    </source>
</evidence>
<organism evidence="3 4">
    <name type="scientific">Maliponia aquimaris</name>
    <dbReference type="NCBI Taxonomy" id="1673631"/>
    <lineage>
        <taxon>Bacteria</taxon>
        <taxon>Pseudomonadati</taxon>
        <taxon>Pseudomonadota</taxon>
        <taxon>Alphaproteobacteria</taxon>
        <taxon>Rhodobacterales</taxon>
        <taxon>Paracoccaceae</taxon>
        <taxon>Maliponia</taxon>
    </lineage>
</organism>
<dbReference type="GO" id="GO:0017001">
    <property type="term" value="P:antibiotic catabolic process"/>
    <property type="evidence" value="ECO:0007669"/>
    <property type="project" value="UniProtKB-ARBA"/>
</dbReference>
<accession>A0A238JYW6</accession>
<dbReference type="SMART" id="SM00849">
    <property type="entry name" value="Lactamase_B"/>
    <property type="match status" value="1"/>
</dbReference>
<dbReference type="Pfam" id="PF00753">
    <property type="entry name" value="Lactamase_B"/>
    <property type="match status" value="1"/>
</dbReference>
<sequence length="244" mass="27668">MTTRARPEDWYRVRRKGDDVTLIDEPFIQEFYRCNVWHVRGRDRDMLVDSGMGVVSLRKWVPLVTERALTAVASHTHFDHIGCHHEFDDRCVHRLEAEILADPTRAATLADPCVTDGIFDTLPPLPYASASYEVKSAPATRLLEDGDMVDLGDRHFEVIHTPGHSPGGIALWEAATGILFSGDIVYDGPLIEDIYHSDAADYHRSMVRLHDLPVRVVHGGHFPSYDGARHRQIIRAWLDEKERA</sequence>
<gene>
    <name evidence="3" type="ORF">MAA8898_00668</name>
</gene>
<dbReference type="Proteomes" id="UP000207598">
    <property type="component" value="Unassembled WGS sequence"/>
</dbReference>